<keyword evidence="3" id="KW-1185">Reference proteome</keyword>
<protein>
    <submittedName>
        <fullName evidence="2">Winged helix-turn-helix domain-containing protein</fullName>
    </submittedName>
</protein>
<dbReference type="Pfam" id="PF14947">
    <property type="entry name" value="HTH_45"/>
    <property type="match status" value="1"/>
</dbReference>
<name>A0AAX4L216_9CREN</name>
<dbReference type="GeneID" id="89335546"/>
<feature type="domain" description="ArnR1-like winged helix-turn-helix" evidence="1">
    <location>
        <begin position="6"/>
        <end position="78"/>
    </location>
</feature>
<dbReference type="RefSeq" id="WP_338602442.1">
    <property type="nucleotide sequence ID" value="NZ_CP146016.1"/>
</dbReference>
<dbReference type="InterPro" id="IPR036388">
    <property type="entry name" value="WH-like_DNA-bd_sf"/>
</dbReference>
<dbReference type="EMBL" id="CP146016">
    <property type="protein sequence ID" value="WWQ60917.1"/>
    <property type="molecule type" value="Genomic_DNA"/>
</dbReference>
<reference evidence="2 3" key="1">
    <citation type="submission" date="2024-02" db="EMBL/GenBank/DDBJ databases">
        <title>STSV induces naive adaptation in Sulfolobus.</title>
        <authorList>
            <person name="Xiang X."/>
            <person name="Song M."/>
        </authorList>
    </citation>
    <scope>NUCLEOTIDE SEQUENCE [LARGE SCALE GENOMIC DNA]</scope>
    <source>
        <strain evidence="2 3">RT2</strain>
    </source>
</reference>
<gene>
    <name evidence="2" type="ORF">V6M85_02215</name>
</gene>
<sequence length="94" mass="11223">MEERKRRSNTEIIYAILKGCVEGSGKTKLMYMARLNYPVFMKYISKLERLNLVYFDGKKYVITEKGEKVLGLLDKYMETYIRLSEIRKELEELL</sequence>
<organism evidence="2 3">
    <name type="scientific">Sulfolobus tengchongensis</name>
    <dbReference type="NCBI Taxonomy" id="207809"/>
    <lineage>
        <taxon>Archaea</taxon>
        <taxon>Thermoproteota</taxon>
        <taxon>Thermoprotei</taxon>
        <taxon>Sulfolobales</taxon>
        <taxon>Sulfolobaceae</taxon>
        <taxon>Sulfolobus</taxon>
    </lineage>
</organism>
<evidence type="ECO:0000313" key="2">
    <source>
        <dbReference type="EMBL" id="WWQ60917.1"/>
    </source>
</evidence>
<evidence type="ECO:0000259" key="1">
    <source>
        <dbReference type="Pfam" id="PF14947"/>
    </source>
</evidence>
<dbReference type="InterPro" id="IPR036390">
    <property type="entry name" value="WH_DNA-bd_sf"/>
</dbReference>
<proteinExistence type="predicted"/>
<accession>A0AAX4L216</accession>
<dbReference type="AlphaFoldDB" id="A0AAX4L216"/>
<evidence type="ECO:0000313" key="3">
    <source>
        <dbReference type="Proteomes" id="UP001432202"/>
    </source>
</evidence>
<dbReference type="Gene3D" id="1.10.10.10">
    <property type="entry name" value="Winged helix-like DNA-binding domain superfamily/Winged helix DNA-binding domain"/>
    <property type="match status" value="1"/>
</dbReference>
<dbReference type="SUPFAM" id="SSF46785">
    <property type="entry name" value="Winged helix' DNA-binding domain"/>
    <property type="match status" value="1"/>
</dbReference>
<dbReference type="InterPro" id="IPR038723">
    <property type="entry name" value="ArnR1-like_HTH"/>
</dbReference>
<dbReference type="Proteomes" id="UP001432202">
    <property type="component" value="Chromosome"/>
</dbReference>